<accession>A0A2P5WLB5</accession>
<dbReference type="InterPro" id="IPR000719">
    <property type="entry name" value="Prot_kinase_dom"/>
</dbReference>
<keyword evidence="2" id="KW-0547">Nucleotide-binding</keyword>
<keyword evidence="2" id="KW-0067">ATP-binding</keyword>
<dbReference type="Pfam" id="PF00069">
    <property type="entry name" value="Pkinase"/>
    <property type="match status" value="2"/>
</dbReference>
<dbReference type="SMART" id="SM00220">
    <property type="entry name" value="S_TKc"/>
    <property type="match status" value="1"/>
</dbReference>
<feature type="binding site" evidence="2">
    <location>
        <position position="43"/>
    </location>
    <ligand>
        <name>ATP</name>
        <dbReference type="ChEBI" id="CHEBI:30616"/>
    </ligand>
</feature>
<evidence type="ECO:0000256" key="1">
    <source>
        <dbReference type="ARBA" id="ARBA00008874"/>
    </source>
</evidence>
<dbReference type="Gene3D" id="1.10.510.10">
    <property type="entry name" value="Transferase(Phosphotransferase) domain 1"/>
    <property type="match status" value="1"/>
</dbReference>
<dbReference type="InterPro" id="IPR011009">
    <property type="entry name" value="Kinase-like_dom_sf"/>
</dbReference>
<evidence type="ECO:0000256" key="4">
    <source>
        <dbReference type="SAM" id="MobiDB-lite"/>
    </source>
</evidence>
<dbReference type="PANTHER" id="PTHR48014">
    <property type="entry name" value="SERINE/THREONINE-PROTEIN KINASE FRAY2"/>
    <property type="match status" value="1"/>
</dbReference>
<dbReference type="InterPro" id="IPR017441">
    <property type="entry name" value="Protein_kinase_ATP_BS"/>
</dbReference>
<dbReference type="InterPro" id="IPR047173">
    <property type="entry name" value="STRAD_A/B-like"/>
</dbReference>
<feature type="region of interest" description="Disordered" evidence="4">
    <location>
        <begin position="670"/>
        <end position="697"/>
    </location>
</feature>
<dbReference type="GO" id="GO:0043539">
    <property type="term" value="F:protein serine/threonine kinase activator activity"/>
    <property type="evidence" value="ECO:0007669"/>
    <property type="project" value="InterPro"/>
</dbReference>
<dbReference type="PANTHER" id="PTHR48014:SF21">
    <property type="entry name" value="SERINE_THREONINE-PROTEIN KINASE FRAY2"/>
    <property type="match status" value="1"/>
</dbReference>
<proteinExistence type="inferred from homology"/>
<name>A0A2P5WLB5_GOSBA</name>
<dbReference type="Proteomes" id="UP000239757">
    <property type="component" value="Unassembled WGS sequence"/>
</dbReference>
<feature type="coiled-coil region" evidence="3">
    <location>
        <begin position="779"/>
        <end position="806"/>
    </location>
</feature>
<dbReference type="FunFam" id="1.10.510.10:FF:000947">
    <property type="entry name" value="serine/threonine-protein kinase OSR1"/>
    <property type="match status" value="1"/>
</dbReference>
<comment type="similarity">
    <text evidence="1">Belongs to the protein kinase superfamily. STE Ser/Thr protein kinase family. STE20 subfamily.</text>
</comment>
<dbReference type="AlphaFoldDB" id="A0A2P5WLB5"/>
<dbReference type="GO" id="GO:0004672">
    <property type="term" value="F:protein kinase activity"/>
    <property type="evidence" value="ECO:0007669"/>
    <property type="project" value="InterPro"/>
</dbReference>
<protein>
    <recommendedName>
        <fullName evidence="5">Protein kinase domain-containing protein</fullName>
    </recommendedName>
</protein>
<evidence type="ECO:0000256" key="3">
    <source>
        <dbReference type="SAM" id="Coils"/>
    </source>
</evidence>
<dbReference type="OrthoDB" id="248923at2759"/>
<evidence type="ECO:0000313" key="6">
    <source>
        <dbReference type="EMBL" id="PPR91868.1"/>
    </source>
</evidence>
<dbReference type="SUPFAM" id="SSF56112">
    <property type="entry name" value="Protein kinase-like (PK-like)"/>
    <property type="match status" value="1"/>
</dbReference>
<reference evidence="6 7" key="1">
    <citation type="submission" date="2015-01" db="EMBL/GenBank/DDBJ databases">
        <title>Genome of allotetraploid Gossypium barbadense reveals genomic plasticity and fiber elongation in cotton evolution.</title>
        <authorList>
            <person name="Chen X."/>
            <person name="Liu X."/>
            <person name="Zhao B."/>
            <person name="Zheng H."/>
            <person name="Hu Y."/>
            <person name="Lu G."/>
            <person name="Yang C."/>
            <person name="Chen J."/>
            <person name="Shan C."/>
            <person name="Zhang L."/>
            <person name="Zhou Y."/>
            <person name="Wang L."/>
            <person name="Guo W."/>
            <person name="Bai Y."/>
            <person name="Ruan J."/>
            <person name="Shangguan X."/>
            <person name="Mao Y."/>
            <person name="Jiang J."/>
            <person name="Zhu Y."/>
            <person name="Lei J."/>
            <person name="Kang H."/>
            <person name="Chen S."/>
            <person name="He X."/>
            <person name="Wang R."/>
            <person name="Wang Y."/>
            <person name="Chen J."/>
            <person name="Wang L."/>
            <person name="Yu S."/>
            <person name="Wang B."/>
            <person name="Wei J."/>
            <person name="Song S."/>
            <person name="Lu X."/>
            <person name="Gao Z."/>
            <person name="Gu W."/>
            <person name="Deng X."/>
            <person name="Ma D."/>
            <person name="Wang S."/>
            <person name="Liang W."/>
            <person name="Fang L."/>
            <person name="Cai C."/>
            <person name="Zhu X."/>
            <person name="Zhou B."/>
            <person name="Zhang Y."/>
            <person name="Chen Z."/>
            <person name="Xu S."/>
            <person name="Zhu R."/>
            <person name="Wang S."/>
            <person name="Zhang T."/>
            <person name="Zhao G."/>
        </authorList>
    </citation>
    <scope>NUCLEOTIDE SEQUENCE [LARGE SCALE GENOMIC DNA]</scope>
    <source>
        <strain evidence="7">cv. Xinhai21</strain>
        <tissue evidence="6">Leaf</tissue>
    </source>
</reference>
<evidence type="ECO:0000256" key="2">
    <source>
        <dbReference type="PROSITE-ProRule" id="PRU10141"/>
    </source>
</evidence>
<sequence length="817" mass="90370">MGGSRSYSANPSDYKLLEEVGYGASATVYRAIFLPTNDIIAVKCLDLDRCNSQALDPVHVYQTSCMLACFITIIVLWEFSTFGSNTITQDDIRREAQTMSLIDHPNVIWAYCSFVVDHNLWVVMPFMSEGSCLHLMKSAYPDGFEEPAIGSVLKETLKALDYLHRQGHIHRDVKAGNILLDNNGTVKLADFGVSACMFDAGDRQRSRNTFVGTPCCLMSNVKCTFSPLKLRVFTKVSFGSTHLFHFKTQSLVYSESGLSTQEHPSLSTQYWWGTVKVRRSGDHMAPEVLQPGSGYNSKADIWSFGITALELAHGHAPFSKYPPMKVLLMTIQNAPPGLDYDRDKKFSKSFKEMVAMCLVKDQTKRPTAEKLLKHSFFKHAKPPELSVKKLFAGLPPLWNRVKSLQLKDAAQLALKKMPSAEQEAISQSEYQRGVSAWNFDIEDLKAQASLVRDDDIHECKDDESMKSSFGHKAEAYCGSGLGTLNLSREVSQSEFGEPMTIDLLQSDCLNGKGKNPECDIVEAGLHEKGLRKNGSGIDIMASTSEKDVVMTGAKSVKPRQTQSGPLTPGAILNHSSSERVHNSERFENEISQVNERVCLVRKAPSFSGPLMLPTRASANSLSAPIKSSGGFRDSLDDKSKANLVQIKGRFSVTSENLDLVKDIPLSSVSRRSSQTSPLRKSASVVTPPLPVFQPNNHSPKDLTNGNMPTSIVMSHLQNLFQQTSAQQDLIVNLLNTLQPAEFVDAAQNGKLPPLPRCSESNGNVKTAASERERLLLGKISELQSRMMSLTDELIAEKLKYDQLQQQLRLMSGGEEWD</sequence>
<evidence type="ECO:0000313" key="7">
    <source>
        <dbReference type="Proteomes" id="UP000239757"/>
    </source>
</evidence>
<feature type="domain" description="Protein kinase" evidence="5">
    <location>
        <begin position="14"/>
        <end position="377"/>
    </location>
</feature>
<dbReference type="PROSITE" id="PS50011">
    <property type="entry name" value="PROTEIN_KINASE_DOM"/>
    <property type="match status" value="1"/>
</dbReference>
<organism evidence="6 7">
    <name type="scientific">Gossypium barbadense</name>
    <name type="common">Sea Island cotton</name>
    <name type="synonym">Hibiscus barbadensis</name>
    <dbReference type="NCBI Taxonomy" id="3634"/>
    <lineage>
        <taxon>Eukaryota</taxon>
        <taxon>Viridiplantae</taxon>
        <taxon>Streptophyta</taxon>
        <taxon>Embryophyta</taxon>
        <taxon>Tracheophyta</taxon>
        <taxon>Spermatophyta</taxon>
        <taxon>Magnoliopsida</taxon>
        <taxon>eudicotyledons</taxon>
        <taxon>Gunneridae</taxon>
        <taxon>Pentapetalae</taxon>
        <taxon>rosids</taxon>
        <taxon>malvids</taxon>
        <taxon>Malvales</taxon>
        <taxon>Malvaceae</taxon>
        <taxon>Malvoideae</taxon>
        <taxon>Gossypium</taxon>
    </lineage>
</organism>
<dbReference type="GO" id="GO:0005524">
    <property type="term" value="F:ATP binding"/>
    <property type="evidence" value="ECO:0007669"/>
    <property type="project" value="UniProtKB-UniRule"/>
</dbReference>
<dbReference type="EMBL" id="KZ667195">
    <property type="protein sequence ID" value="PPR91868.1"/>
    <property type="molecule type" value="Genomic_DNA"/>
</dbReference>
<dbReference type="PROSITE" id="PS00107">
    <property type="entry name" value="PROTEIN_KINASE_ATP"/>
    <property type="match status" value="1"/>
</dbReference>
<dbReference type="Gene3D" id="3.30.200.20">
    <property type="entry name" value="Phosphorylase Kinase, domain 1"/>
    <property type="match status" value="2"/>
</dbReference>
<gene>
    <name evidence="6" type="ORF">GOBAR_AA28807</name>
</gene>
<keyword evidence="3" id="KW-0175">Coiled coil</keyword>
<evidence type="ECO:0000259" key="5">
    <source>
        <dbReference type="PROSITE" id="PS50011"/>
    </source>
</evidence>